<feature type="region of interest" description="Disordered" evidence="1">
    <location>
        <begin position="445"/>
        <end position="513"/>
    </location>
</feature>
<dbReference type="OrthoDB" id="6095487at2759"/>
<dbReference type="AlphaFoldDB" id="A0A6P8XBU2"/>
<feature type="region of interest" description="Disordered" evidence="1">
    <location>
        <begin position="28"/>
        <end position="89"/>
    </location>
</feature>
<organism evidence="2 3">
    <name type="scientific">Drosophila albomicans</name>
    <name type="common">Fruit fly</name>
    <dbReference type="NCBI Taxonomy" id="7291"/>
    <lineage>
        <taxon>Eukaryota</taxon>
        <taxon>Metazoa</taxon>
        <taxon>Ecdysozoa</taxon>
        <taxon>Arthropoda</taxon>
        <taxon>Hexapoda</taxon>
        <taxon>Insecta</taxon>
        <taxon>Pterygota</taxon>
        <taxon>Neoptera</taxon>
        <taxon>Endopterygota</taxon>
        <taxon>Diptera</taxon>
        <taxon>Brachycera</taxon>
        <taxon>Muscomorpha</taxon>
        <taxon>Ephydroidea</taxon>
        <taxon>Drosophilidae</taxon>
        <taxon>Drosophila</taxon>
    </lineage>
</organism>
<protein>
    <submittedName>
        <fullName evidence="3">Uncharacterized protein LOC117571823</fullName>
    </submittedName>
</protein>
<evidence type="ECO:0000313" key="3">
    <source>
        <dbReference type="RefSeq" id="XP_034110089.1"/>
    </source>
</evidence>
<dbReference type="RefSeq" id="XP_034110089.1">
    <property type="nucleotide sequence ID" value="XM_034254198.2"/>
</dbReference>
<dbReference type="PANTHER" id="PTHR14195">
    <property type="entry name" value="G PATCH DOMAIN CONTAINING PROTEIN 2"/>
    <property type="match status" value="1"/>
</dbReference>
<dbReference type="GeneID" id="117571823"/>
<feature type="compositionally biased region" description="Basic and acidic residues" evidence="1">
    <location>
        <begin position="455"/>
        <end position="464"/>
    </location>
</feature>
<name>A0A6P8XBU2_DROAB</name>
<feature type="region of interest" description="Disordered" evidence="1">
    <location>
        <begin position="352"/>
        <end position="375"/>
    </location>
</feature>
<reference evidence="3" key="1">
    <citation type="submission" date="2025-08" db="UniProtKB">
        <authorList>
            <consortium name="RefSeq"/>
        </authorList>
    </citation>
    <scope>IDENTIFICATION</scope>
    <source>
        <strain evidence="3">15112-1751.03</strain>
        <tissue evidence="3">Whole Adult</tissue>
    </source>
</reference>
<proteinExistence type="predicted"/>
<keyword evidence="2" id="KW-1185">Reference proteome</keyword>
<feature type="compositionally biased region" description="Low complexity" evidence="1">
    <location>
        <begin position="734"/>
        <end position="753"/>
    </location>
</feature>
<evidence type="ECO:0000256" key="1">
    <source>
        <dbReference type="SAM" id="MobiDB-lite"/>
    </source>
</evidence>
<sequence>MDQFSHDLTLALEETSLMDRACGVGRWGSRRRTRSTGNLPCAPQPTEDSSSSPTDTLNAHGHGHGHHQHNSGACGNANVDGLDSNTHNTMLPASDSDEKAEAMLPLRLPAKLLNAAAAVRMGVGALESDSLNETTFSPARFYKPNSRRKRKIKRMSMEFEFSKDCNVMMVSPHSFTESPLQPGMLGTSGTATAAGGGGAGNVAGATAAGNVTGTVRKRVLKAECGANRSNLFFCGKRKRSNRDRYNEHEAGVVGHAGSCSGSSKLHSSSMPRYTHMEEFHRMRPRSYSSTSKPHSDRLLPLNKGLLSKINRIAQSQTQAQSQQSQKTDNTSSMEQGLDQARTTAEQLDTNTDELHQHQQQLELRESRAETTGTAGCGGDFSMEMLVPVSDIESLLNMPCKLPLENAGADYHAHRKKSHHRRRRFCQPTHPLHVQSMDCGELYDFSSSLSSSSDSEDSHRLHDTDREGDDELTDWPGNEFGPGGKYDPKRKLTKKSLLPQIRSDDTIGEDDTLMSGTEATAATTTAGASTFCDSYGISQSPTQPADAVQDLSRFQPAASSNPIEICGGGANRGNRSVGFMGVNIGLDMESTPNGLPAVRQIESEMSGETSNPFLSSSPPMQLQEVREIRAGCRRINGDRPGFSIKLSVNERLARFLQDPRQTQIRLPDIEIYEQDSLVNLSTLYSLNMVVENGCTVLTKTRNTTQSVNVDPQRNLQQRQDLIGDFKRRCYGGGNVDNDASTATATAPASAPVDDTAAEQLPNK</sequence>
<feature type="compositionally biased region" description="Low complexity" evidence="1">
    <location>
        <begin position="314"/>
        <end position="325"/>
    </location>
</feature>
<feature type="compositionally biased region" description="Basic and acidic residues" evidence="1">
    <location>
        <begin position="352"/>
        <end position="368"/>
    </location>
</feature>
<dbReference type="InterPro" id="IPR051189">
    <property type="entry name" value="Splicing_assoc_domain"/>
</dbReference>
<accession>A0A6P8XBU2</accession>
<gene>
    <name evidence="3" type="primary">LOC117571823</name>
</gene>
<feature type="region of interest" description="Disordered" evidence="1">
    <location>
        <begin position="732"/>
        <end position="762"/>
    </location>
</feature>
<dbReference type="Proteomes" id="UP000515160">
    <property type="component" value="Chromosome X"/>
</dbReference>
<feature type="region of interest" description="Disordered" evidence="1">
    <location>
        <begin position="314"/>
        <end position="339"/>
    </location>
</feature>
<evidence type="ECO:0000313" key="2">
    <source>
        <dbReference type="Proteomes" id="UP000515160"/>
    </source>
</evidence>
<feature type="compositionally biased region" description="Polar residues" evidence="1">
    <location>
        <begin position="326"/>
        <end position="339"/>
    </location>
</feature>